<dbReference type="InterPro" id="IPR042235">
    <property type="entry name" value="ZP-C_dom"/>
</dbReference>
<feature type="signal peptide" evidence="4">
    <location>
        <begin position="1"/>
        <end position="17"/>
    </location>
</feature>
<evidence type="ECO:0000256" key="4">
    <source>
        <dbReference type="SAM" id="SignalP"/>
    </source>
</evidence>
<organism evidence="6 7">
    <name type="scientific">Pagothenia borchgrevinki</name>
    <name type="common">Bald rockcod</name>
    <name type="synonym">Trematomus borchgrevinki</name>
    <dbReference type="NCBI Taxonomy" id="8213"/>
    <lineage>
        <taxon>Eukaryota</taxon>
        <taxon>Metazoa</taxon>
        <taxon>Chordata</taxon>
        <taxon>Craniata</taxon>
        <taxon>Vertebrata</taxon>
        <taxon>Euteleostomi</taxon>
        <taxon>Actinopterygii</taxon>
        <taxon>Neopterygii</taxon>
        <taxon>Teleostei</taxon>
        <taxon>Neoteleostei</taxon>
        <taxon>Acanthomorphata</taxon>
        <taxon>Eupercaria</taxon>
        <taxon>Perciformes</taxon>
        <taxon>Notothenioidei</taxon>
        <taxon>Nototheniidae</taxon>
        <taxon>Pagothenia</taxon>
    </lineage>
</organism>
<dbReference type="Pfam" id="PF23344">
    <property type="entry name" value="ZP-N"/>
    <property type="match status" value="1"/>
</dbReference>
<evidence type="ECO:0000259" key="5">
    <source>
        <dbReference type="PROSITE" id="PS51034"/>
    </source>
</evidence>
<evidence type="ECO:0000256" key="1">
    <source>
        <dbReference type="ARBA" id="ARBA00022729"/>
    </source>
</evidence>
<evidence type="ECO:0000256" key="3">
    <source>
        <dbReference type="SAM" id="Phobius"/>
    </source>
</evidence>
<evidence type="ECO:0000313" key="7">
    <source>
        <dbReference type="Proteomes" id="UP001619887"/>
    </source>
</evidence>
<evidence type="ECO:0000256" key="2">
    <source>
        <dbReference type="ARBA" id="ARBA00023157"/>
    </source>
</evidence>
<reference evidence="6 7" key="1">
    <citation type="journal article" date="2022" name="G3 (Bethesda)">
        <title>Evaluating Illumina-, Nanopore-, and PacBio-based genome assembly strategies with the bald notothen, Trematomus borchgrevinki.</title>
        <authorList>
            <person name="Rayamajhi N."/>
            <person name="Cheng C.C."/>
            <person name="Catchen J.M."/>
        </authorList>
    </citation>
    <scope>NUCLEOTIDE SEQUENCE [LARGE SCALE GENOMIC DNA]</scope>
    <source>
        <strain evidence="6">AGRC-2024</strain>
    </source>
</reference>
<dbReference type="Gene3D" id="2.60.40.3210">
    <property type="entry name" value="Zona pellucida, ZP-N domain"/>
    <property type="match status" value="1"/>
</dbReference>
<dbReference type="PROSITE" id="PS51034">
    <property type="entry name" value="ZP_2"/>
    <property type="match status" value="1"/>
</dbReference>
<accession>A0ABD2HEY5</accession>
<keyword evidence="3" id="KW-0812">Transmembrane</keyword>
<feature type="chain" id="PRO_5044802091" description="ZP domain-containing protein" evidence="4">
    <location>
        <begin position="18"/>
        <end position="948"/>
    </location>
</feature>
<dbReference type="InterPro" id="IPR001507">
    <property type="entry name" value="ZP_dom"/>
</dbReference>
<protein>
    <recommendedName>
        <fullName evidence="5">ZP domain-containing protein</fullName>
    </recommendedName>
</protein>
<dbReference type="Pfam" id="PF00100">
    <property type="entry name" value="Zona_pellucida"/>
    <property type="match status" value="1"/>
</dbReference>
<feature type="domain" description="ZP" evidence="5">
    <location>
        <begin position="613"/>
        <end position="864"/>
    </location>
</feature>
<dbReference type="FunFam" id="2.60.40.3210:FF:000013">
    <property type="entry name" value="Uncharacterized protein"/>
    <property type="match status" value="1"/>
</dbReference>
<dbReference type="AlphaFoldDB" id="A0ABD2HEY5"/>
<name>A0ABD2HEY5_PAGBO</name>
<keyword evidence="1 4" id="KW-0732">Signal</keyword>
<keyword evidence="7" id="KW-1185">Reference proteome</keyword>
<gene>
    <name evidence="6" type="ORF">OYC64_015312</name>
</gene>
<proteinExistence type="predicted"/>
<keyword evidence="3" id="KW-0472">Membrane</keyword>
<evidence type="ECO:0000313" key="6">
    <source>
        <dbReference type="EMBL" id="KAL3065104.1"/>
    </source>
</evidence>
<dbReference type="SMART" id="SM00241">
    <property type="entry name" value="ZP"/>
    <property type="match status" value="1"/>
</dbReference>
<feature type="transmembrane region" description="Helical" evidence="3">
    <location>
        <begin position="911"/>
        <end position="931"/>
    </location>
</feature>
<keyword evidence="3" id="KW-1133">Transmembrane helix</keyword>
<dbReference type="Gene3D" id="2.60.40.4100">
    <property type="entry name" value="Zona pellucida, ZP-C domain"/>
    <property type="match status" value="1"/>
</dbReference>
<dbReference type="PANTHER" id="PTHR14002:SF59">
    <property type="entry name" value="CUB AND ZONA PELLUCIDA-LIKE DOMAIN-CONTAINING PROTEIN 1-RELATED"/>
    <property type="match status" value="1"/>
</dbReference>
<dbReference type="Proteomes" id="UP001619887">
    <property type="component" value="Unassembled WGS sequence"/>
</dbReference>
<comment type="caution">
    <text evidence="6">The sequence shown here is derived from an EMBL/GenBank/DDBJ whole genome shotgun (WGS) entry which is preliminary data.</text>
</comment>
<dbReference type="InterPro" id="IPR055356">
    <property type="entry name" value="ZP-N"/>
</dbReference>
<sequence length="948" mass="106982">MAAALLLLLQLVSLASASHHYGGTVTYSYKGRNPDGSFRVDFRDRATYDGCQYSHYQTCSTGNCGLVTNQQRGITDRSTNAPQSNRQWCETETVQQRKVPTDKPFQLRASSCCWIPTRNGVSGWRFQTQVDLGSRSDTGKPNRSPDIAILPFLRVPQNCPRTYKLMSFDADGDTVRCRYGNIRNIECSGCNQPSGFILDQGSCSLHYRNAIANPSVFGFELVVEDFPERPISLSYTDGTQSYKAPLIPMRHKRSYYHTYPPSTSAPITTPAPNTMVPATHSWWWWYHHTPPAPTTTAAPTTTPWWWWHHPTPAPTTTAAPTTTPWWWWYHHTPPAPTTTAVPTTTPWWWWHHPAPAPTTTAAPTTTPWWWWHHPAPAPTTTAAPTTTPWWWWYHHTPPAPTTTAAPTPTPWWWWYHHPTPATTTRQTPASPTPTYWPWLHTTPTTTDNRHLHGTTPPLSKLPLQFSFLVDPPAPSCVDGLYLPKFVHPTPENGEHINAEVNKEVEIRVRAQASHATLHDIIISGPLNITKHRSTHGDFVIRWTPGPDDVGDHYPICFAVESVIDPASTLPPQTTMYYGYHLHVTQSPQSGIYQSEMRCVLVNIGKRRVESRVTCHESSMTVELNRSSLPGLHEDHLRLNDPSNTACNLQMNSNSTHIIAIVPLNACGTQIEEDEENLVFKNEITTVDNVHDLITRNHLLEVQFYCQYPKRGNVSQGFTAHRRNVVVWDKGFGSFTYEFEFYPDSQYRQMIDPGLYPLEYDVKNRIYMQIEAKSTVNNTELFVESCSAAPYDTPNYWPTYSIIENGCNLDQTVQVHPSANQGQFRFSMEAFKFIGLHDQVYISCSVLMCEAGSSGTRCSQGCINSPLTGHHHHRKREANTQSARHFISQGPLRLKRSAESTGSPATPLNLNLVFIVGCLLAAVGMISAVALYKVRASKVKYQPLPSIEN</sequence>
<dbReference type="PANTHER" id="PTHR14002">
    <property type="entry name" value="ENDOGLIN/TGF-BETA RECEPTOR TYPE III"/>
    <property type="match status" value="1"/>
</dbReference>
<dbReference type="EMBL" id="JBIYXZ010002069">
    <property type="protein sequence ID" value="KAL3065104.1"/>
    <property type="molecule type" value="Genomic_DNA"/>
</dbReference>
<reference evidence="6 7" key="2">
    <citation type="journal article" date="2024" name="G3 (Bethesda)">
        <title>The genome of the cryopelagic Antarctic bald notothen, Trematomus borchgrevinki.</title>
        <authorList>
            <person name="Rayamajhi N."/>
            <person name="Rivera-Colon A.G."/>
            <person name="Minhas B.F."/>
            <person name="Cheng C.C."/>
            <person name="Catchen J.M."/>
        </authorList>
    </citation>
    <scope>NUCLEOTIDE SEQUENCE [LARGE SCALE GENOMIC DNA]</scope>
    <source>
        <strain evidence="6">AGRC-2024</strain>
    </source>
</reference>
<keyword evidence="2" id="KW-1015">Disulfide bond</keyword>
<dbReference type="InterPro" id="IPR055355">
    <property type="entry name" value="ZP-C"/>
</dbReference>